<dbReference type="CDD" id="cd02947">
    <property type="entry name" value="TRX_family"/>
    <property type="match status" value="1"/>
</dbReference>
<dbReference type="AlphaFoldDB" id="A0A2Z4IIE2"/>
<evidence type="ECO:0000313" key="4">
    <source>
        <dbReference type="Proteomes" id="UP000248688"/>
    </source>
</evidence>
<dbReference type="Pfam" id="PF00085">
    <property type="entry name" value="Thioredoxin"/>
    <property type="match status" value="1"/>
</dbReference>
<name>A0A2Z4IIE2_9BACT</name>
<feature type="domain" description="Thioredoxin" evidence="2">
    <location>
        <begin position="1"/>
        <end position="103"/>
    </location>
</feature>
<evidence type="ECO:0000256" key="1">
    <source>
        <dbReference type="ARBA" id="ARBA00023157"/>
    </source>
</evidence>
<evidence type="ECO:0000259" key="2">
    <source>
        <dbReference type="PROSITE" id="PS51352"/>
    </source>
</evidence>
<reference evidence="3 4" key="1">
    <citation type="submission" date="2018-06" db="EMBL/GenBank/DDBJ databases">
        <title>Echinicola strongylocentroti sp. nov., isolated from a sea urchin Strongylocentrotus intermedius.</title>
        <authorList>
            <person name="Bae S.S."/>
        </authorList>
    </citation>
    <scope>NUCLEOTIDE SEQUENCE [LARGE SCALE GENOMIC DNA]</scope>
    <source>
        <strain evidence="3 4">MEBiC08714</strain>
    </source>
</reference>
<dbReference type="OrthoDB" id="7629852at2"/>
<protein>
    <submittedName>
        <fullName evidence="3">Thioredoxin</fullName>
    </submittedName>
</protein>
<dbReference type="PANTHER" id="PTHR46115">
    <property type="entry name" value="THIOREDOXIN-LIKE PROTEIN 1"/>
    <property type="match status" value="1"/>
</dbReference>
<dbReference type="KEGG" id="est:DN752_12610"/>
<dbReference type="InterPro" id="IPR036249">
    <property type="entry name" value="Thioredoxin-like_sf"/>
</dbReference>
<keyword evidence="4" id="KW-1185">Reference proteome</keyword>
<keyword evidence="1" id="KW-1015">Disulfide bond</keyword>
<dbReference type="Gene3D" id="3.40.30.10">
    <property type="entry name" value="Glutaredoxin"/>
    <property type="match status" value="1"/>
</dbReference>
<evidence type="ECO:0000313" key="3">
    <source>
        <dbReference type="EMBL" id="AWW30901.1"/>
    </source>
</evidence>
<dbReference type="PROSITE" id="PS51352">
    <property type="entry name" value="THIOREDOXIN_2"/>
    <property type="match status" value="1"/>
</dbReference>
<gene>
    <name evidence="3" type="ORF">DN752_12610</name>
</gene>
<dbReference type="SUPFAM" id="SSF52833">
    <property type="entry name" value="Thioredoxin-like"/>
    <property type="match status" value="1"/>
</dbReference>
<dbReference type="RefSeq" id="WP_112784278.1">
    <property type="nucleotide sequence ID" value="NZ_CP030041.1"/>
</dbReference>
<accession>A0A2Z4IIE2</accession>
<proteinExistence type="predicted"/>
<organism evidence="3 4">
    <name type="scientific">Echinicola strongylocentroti</name>
    <dbReference type="NCBI Taxonomy" id="1795355"/>
    <lineage>
        <taxon>Bacteria</taxon>
        <taxon>Pseudomonadati</taxon>
        <taxon>Bacteroidota</taxon>
        <taxon>Cytophagia</taxon>
        <taxon>Cytophagales</taxon>
        <taxon>Cyclobacteriaceae</taxon>
        <taxon>Echinicola</taxon>
    </lineage>
</organism>
<dbReference type="EMBL" id="CP030041">
    <property type="protein sequence ID" value="AWW30901.1"/>
    <property type="molecule type" value="Genomic_DNA"/>
</dbReference>
<dbReference type="Proteomes" id="UP000248688">
    <property type="component" value="Chromosome"/>
</dbReference>
<sequence length="104" mass="11822">MLQELEQDNLKEIIADNDKVIVQYGATWCGNCRIMKPKMKRLSGDYEGITFLYVDAEKLPESRKLAEVNNLPTFASFKGGELINQTQTNKEANLKELIDEIANN</sequence>
<dbReference type="PRINTS" id="PR00421">
    <property type="entry name" value="THIOREDOXIN"/>
</dbReference>
<dbReference type="InterPro" id="IPR013766">
    <property type="entry name" value="Thioredoxin_domain"/>
</dbReference>